<accession>A0A2P2PG80</accession>
<protein>
    <submittedName>
        <fullName evidence="1">Uncharacterized protein</fullName>
    </submittedName>
</protein>
<proteinExistence type="predicted"/>
<reference evidence="1" key="1">
    <citation type="submission" date="2018-02" db="EMBL/GenBank/DDBJ databases">
        <title>Rhizophora mucronata_Transcriptome.</title>
        <authorList>
            <person name="Meera S.P."/>
            <person name="Sreeshan A."/>
            <person name="Augustine A."/>
        </authorList>
    </citation>
    <scope>NUCLEOTIDE SEQUENCE</scope>
    <source>
        <tissue evidence="1">Leaf</tissue>
    </source>
</reference>
<dbReference type="AlphaFoldDB" id="A0A2P2PG80"/>
<dbReference type="EMBL" id="GGEC01073242">
    <property type="protein sequence ID" value="MBX53726.1"/>
    <property type="molecule type" value="Transcribed_RNA"/>
</dbReference>
<organism evidence="1">
    <name type="scientific">Rhizophora mucronata</name>
    <name type="common">Asiatic mangrove</name>
    <dbReference type="NCBI Taxonomy" id="61149"/>
    <lineage>
        <taxon>Eukaryota</taxon>
        <taxon>Viridiplantae</taxon>
        <taxon>Streptophyta</taxon>
        <taxon>Embryophyta</taxon>
        <taxon>Tracheophyta</taxon>
        <taxon>Spermatophyta</taxon>
        <taxon>Magnoliopsida</taxon>
        <taxon>eudicotyledons</taxon>
        <taxon>Gunneridae</taxon>
        <taxon>Pentapetalae</taxon>
        <taxon>rosids</taxon>
        <taxon>fabids</taxon>
        <taxon>Malpighiales</taxon>
        <taxon>Rhizophoraceae</taxon>
        <taxon>Rhizophora</taxon>
    </lineage>
</organism>
<evidence type="ECO:0000313" key="1">
    <source>
        <dbReference type="EMBL" id="MBX53726.1"/>
    </source>
</evidence>
<sequence>MCMVKIWDGPRWADGVLLVEERDRFCGFRG</sequence>
<name>A0A2P2PG80_RHIMU</name>